<organism evidence="2 3">
    <name type="scientific">Melipona bicolor</name>
    <dbReference type="NCBI Taxonomy" id="60889"/>
    <lineage>
        <taxon>Eukaryota</taxon>
        <taxon>Metazoa</taxon>
        <taxon>Ecdysozoa</taxon>
        <taxon>Arthropoda</taxon>
        <taxon>Hexapoda</taxon>
        <taxon>Insecta</taxon>
        <taxon>Pterygota</taxon>
        <taxon>Neoptera</taxon>
        <taxon>Endopterygota</taxon>
        <taxon>Hymenoptera</taxon>
        <taxon>Apocrita</taxon>
        <taxon>Aculeata</taxon>
        <taxon>Apoidea</taxon>
        <taxon>Anthophila</taxon>
        <taxon>Apidae</taxon>
        <taxon>Melipona</taxon>
    </lineage>
</organism>
<reference evidence="2" key="1">
    <citation type="submission" date="2021-10" db="EMBL/GenBank/DDBJ databases">
        <title>Melipona bicolor Genome sequencing and assembly.</title>
        <authorList>
            <person name="Araujo N.S."/>
            <person name="Arias M.C."/>
        </authorList>
    </citation>
    <scope>NUCLEOTIDE SEQUENCE</scope>
    <source>
        <strain evidence="2">USP_2M_L1-L4_2017</strain>
        <tissue evidence="2">Whole body</tissue>
    </source>
</reference>
<feature type="compositionally biased region" description="Basic residues" evidence="1">
    <location>
        <begin position="93"/>
        <end position="108"/>
    </location>
</feature>
<protein>
    <submittedName>
        <fullName evidence="2">Uncharacterized protein</fullName>
    </submittedName>
</protein>
<proteinExistence type="predicted"/>
<comment type="caution">
    <text evidence="2">The sequence shown here is derived from an EMBL/GenBank/DDBJ whole genome shotgun (WGS) entry which is preliminary data.</text>
</comment>
<feature type="region of interest" description="Disordered" evidence="1">
    <location>
        <begin position="75"/>
        <end position="108"/>
    </location>
</feature>
<evidence type="ECO:0000256" key="1">
    <source>
        <dbReference type="SAM" id="MobiDB-lite"/>
    </source>
</evidence>
<dbReference type="Proteomes" id="UP001177670">
    <property type="component" value="Unassembled WGS sequence"/>
</dbReference>
<keyword evidence="3" id="KW-1185">Reference proteome</keyword>
<sequence>MSTEGARRPRQTKQPLCPSFELPDANEVGKGHVEGSRARWLLVIERDFVQLYLMAAFLTVMAEDAARLRHVRHDFQQERGTGGTEEGALMSGGKRKKGRKAARRKRRG</sequence>
<evidence type="ECO:0000313" key="3">
    <source>
        <dbReference type="Proteomes" id="UP001177670"/>
    </source>
</evidence>
<accession>A0AA40GDW1</accession>
<evidence type="ECO:0000313" key="2">
    <source>
        <dbReference type="EMBL" id="KAK1135892.1"/>
    </source>
</evidence>
<dbReference type="EMBL" id="JAHYIQ010000001">
    <property type="protein sequence ID" value="KAK1135892.1"/>
    <property type="molecule type" value="Genomic_DNA"/>
</dbReference>
<dbReference type="AlphaFoldDB" id="A0AA40GDW1"/>
<gene>
    <name evidence="2" type="ORF">K0M31_000464</name>
</gene>
<name>A0AA40GDW1_9HYME</name>
<feature type="region of interest" description="Disordered" evidence="1">
    <location>
        <begin position="1"/>
        <end position="32"/>
    </location>
</feature>